<dbReference type="SUPFAM" id="SSF52540">
    <property type="entry name" value="P-loop containing nucleoside triphosphate hydrolases"/>
    <property type="match status" value="1"/>
</dbReference>
<gene>
    <name evidence="1" type="ORF">SARAHDANIELLE_18</name>
</gene>
<dbReference type="Proteomes" id="UP000827626">
    <property type="component" value="Segment"/>
</dbReference>
<evidence type="ECO:0000313" key="2">
    <source>
        <dbReference type="Proteomes" id="UP000827626"/>
    </source>
</evidence>
<dbReference type="Gene3D" id="3.40.50.300">
    <property type="entry name" value="P-loop containing nucleotide triphosphate hydrolases"/>
    <property type="match status" value="2"/>
</dbReference>
<dbReference type="EMBL" id="MW749010">
    <property type="protein sequence ID" value="QYA57446.1"/>
    <property type="molecule type" value="Genomic_DNA"/>
</dbReference>
<proteinExistence type="predicted"/>
<sequence>MQKIVIGLNGIARSGKDTSAKFMKEFFEEKGLKVDSFYFAKRLKDVVDYIFLLDFRHRDGELKESVAAFHTDEISIKLAFSSMLLHDFYPNLEERDVVVDSLYKRFIEVILNEAIHFTKAGTKITVVTSPRRLYQVFGTDIVREGLMDNFWTEVVKKEILKSDADVIFVTDVRFDNECEMLKYDFNPRSFDVKIVKVERPSLVNKVASHKSEKGISQHFVDTTLVNDSTLENLELASTTLAGLLL</sequence>
<dbReference type="InterPro" id="IPR048444">
    <property type="entry name" value="DNMK"/>
</dbReference>
<dbReference type="Pfam" id="PF21448">
    <property type="entry name" value="DNMK"/>
    <property type="match status" value="1"/>
</dbReference>
<protein>
    <submittedName>
        <fullName evidence="1">Deoxynucleoside-5</fullName>
    </submittedName>
</protein>
<dbReference type="InterPro" id="IPR027417">
    <property type="entry name" value="P-loop_NTPase"/>
</dbReference>
<evidence type="ECO:0000313" key="1">
    <source>
        <dbReference type="EMBL" id="QYA57446.1"/>
    </source>
</evidence>
<reference evidence="1" key="1">
    <citation type="submission" date="2021-03" db="EMBL/GenBank/DDBJ databases">
        <authorList>
            <person name="Thompson D.W."/>
            <person name="Brown H.M.F."/>
            <person name="Thompson S.D."/>
            <person name="Grose J.H."/>
        </authorList>
    </citation>
    <scope>NUCLEOTIDE SEQUENCE</scope>
</reference>
<organism evidence="1 2">
    <name type="scientific">Hafnia phage vB_HpaM_SarahDanielle</name>
    <dbReference type="NCBI Taxonomy" id="2836113"/>
    <lineage>
        <taxon>Viruses</taxon>
        <taxon>Duplodnaviria</taxon>
        <taxon>Heunggongvirae</taxon>
        <taxon>Uroviricota</taxon>
        <taxon>Caudoviricetes</taxon>
        <taxon>Andersonviridae</taxon>
        <taxon>Andersonviridae incertae sedis</taxon>
        <taxon>Daniellevirus</taxon>
        <taxon>Daniellevirus danielle</taxon>
    </lineage>
</organism>
<accession>A0AAE7WAQ3</accession>
<keyword evidence="2" id="KW-1185">Reference proteome</keyword>
<name>A0AAE7WAQ3_9CAUD</name>